<dbReference type="AlphaFoldDB" id="A0A9W8Y8X7"/>
<gene>
    <name evidence="1" type="ORF">N0V83_006105</name>
</gene>
<proteinExistence type="predicted"/>
<comment type="caution">
    <text evidence="1">The sequence shown here is derived from an EMBL/GenBank/DDBJ whole genome shotgun (WGS) entry which is preliminary data.</text>
</comment>
<evidence type="ECO:0000313" key="2">
    <source>
        <dbReference type="Proteomes" id="UP001140560"/>
    </source>
</evidence>
<protein>
    <submittedName>
        <fullName evidence="1">Uncharacterized protein</fullName>
    </submittedName>
</protein>
<sequence>MLPFPAVERVRLASLDDLHRISIVAAAAFFWSPTFQFQRPRYNKYPSDTVASYLIEYRAAIKDPTCAVLVAEDVLEENEAEDVYEALRPAYGPKPPREEGIIGVCSLSLRPNSHYVGRCQPESKLDDDERSETNMAINTEGALLEPATHSVVRDLKRDQCAAALKGVSATPKGQTIVEKAGFQEREIVRVKRLVAYEQQTCDGSSDAAEVTLWYVRILDAMHLKASTNSSTPTLGLGFAYQVEDRLPAAHGVGRSHRQIRSKRPDRCES</sequence>
<reference evidence="1" key="1">
    <citation type="submission" date="2022-10" db="EMBL/GenBank/DDBJ databases">
        <title>Tapping the CABI collections for fungal endophytes: first genome assemblies for Collariella, Neodidymelliopsis, Ascochyta clinopodiicola, Didymella pomorum, Didymosphaeria variabile, Neocosmospora piperis and Neocucurbitaria cava.</title>
        <authorList>
            <person name="Hill R."/>
        </authorList>
    </citation>
    <scope>NUCLEOTIDE SEQUENCE</scope>
    <source>
        <strain evidence="1">IMI 356814</strain>
    </source>
</reference>
<keyword evidence="2" id="KW-1185">Reference proteome</keyword>
<dbReference type="EMBL" id="JAPEUY010000010">
    <property type="protein sequence ID" value="KAJ4369023.1"/>
    <property type="molecule type" value="Genomic_DNA"/>
</dbReference>
<evidence type="ECO:0000313" key="1">
    <source>
        <dbReference type="EMBL" id="KAJ4369023.1"/>
    </source>
</evidence>
<name>A0A9W8Y8X7_9PLEO</name>
<dbReference type="Proteomes" id="UP001140560">
    <property type="component" value="Unassembled WGS sequence"/>
</dbReference>
<organism evidence="1 2">
    <name type="scientific">Neocucurbitaria cava</name>
    <dbReference type="NCBI Taxonomy" id="798079"/>
    <lineage>
        <taxon>Eukaryota</taxon>
        <taxon>Fungi</taxon>
        <taxon>Dikarya</taxon>
        <taxon>Ascomycota</taxon>
        <taxon>Pezizomycotina</taxon>
        <taxon>Dothideomycetes</taxon>
        <taxon>Pleosporomycetidae</taxon>
        <taxon>Pleosporales</taxon>
        <taxon>Pleosporineae</taxon>
        <taxon>Cucurbitariaceae</taxon>
        <taxon>Neocucurbitaria</taxon>
    </lineage>
</organism>
<accession>A0A9W8Y8X7</accession>
<dbReference type="OrthoDB" id="4738875at2759"/>